<organism evidence="1 2">
    <name type="scientific">Streptomyces mordarskii</name>
    <dbReference type="NCBI Taxonomy" id="1226758"/>
    <lineage>
        <taxon>Bacteria</taxon>
        <taxon>Bacillati</taxon>
        <taxon>Actinomycetota</taxon>
        <taxon>Actinomycetes</taxon>
        <taxon>Kitasatosporales</taxon>
        <taxon>Streptomycetaceae</taxon>
        <taxon>Streptomyces</taxon>
    </lineage>
</organism>
<evidence type="ECO:0000313" key="1">
    <source>
        <dbReference type="EMBL" id="GAA0559488.1"/>
    </source>
</evidence>
<dbReference type="EMBL" id="BAAABZ010000074">
    <property type="protein sequence ID" value="GAA0559488.1"/>
    <property type="molecule type" value="Genomic_DNA"/>
</dbReference>
<reference evidence="1 2" key="1">
    <citation type="journal article" date="2019" name="Int. J. Syst. Evol. Microbiol.">
        <title>The Global Catalogue of Microorganisms (GCM) 10K type strain sequencing project: providing services to taxonomists for standard genome sequencing and annotation.</title>
        <authorList>
            <consortium name="The Broad Institute Genomics Platform"/>
            <consortium name="The Broad Institute Genome Sequencing Center for Infectious Disease"/>
            <person name="Wu L."/>
            <person name="Ma J."/>
        </authorList>
    </citation>
    <scope>NUCLEOTIDE SEQUENCE [LARGE SCALE GENOMIC DNA]</scope>
    <source>
        <strain evidence="1 2">JCM 5052</strain>
    </source>
</reference>
<dbReference type="Proteomes" id="UP001501576">
    <property type="component" value="Unassembled WGS sequence"/>
</dbReference>
<proteinExistence type="predicted"/>
<evidence type="ECO:0000313" key="2">
    <source>
        <dbReference type="Proteomes" id="UP001501576"/>
    </source>
</evidence>
<gene>
    <name evidence="1" type="ORF">GCM10010390_72170</name>
</gene>
<keyword evidence="2" id="KW-1185">Reference proteome</keyword>
<protein>
    <submittedName>
        <fullName evidence="1">Uncharacterized protein</fullName>
    </submittedName>
</protein>
<accession>A0ABN1E5D0</accession>
<name>A0ABN1E5D0_9ACTN</name>
<sequence length="71" mass="7763">MHLAREIGAQLAGPVQMGGQPHDADAVAPPAVREAVRTHPWARARQRLHDDLGPAGWAGRWALSAAPLWRW</sequence>
<comment type="caution">
    <text evidence="1">The sequence shown here is derived from an EMBL/GenBank/DDBJ whole genome shotgun (WGS) entry which is preliminary data.</text>
</comment>